<reference evidence="4 5" key="1">
    <citation type="submission" date="2021-02" db="EMBL/GenBank/DDBJ databases">
        <title>Bacillus sp. RD4P76, an endophyte from a halophyte.</title>
        <authorList>
            <person name="Sun J.-Q."/>
        </authorList>
    </citation>
    <scope>NUCLEOTIDE SEQUENCE [LARGE SCALE GENOMIC DNA]</scope>
    <source>
        <strain evidence="4 5">RD4P76</strain>
    </source>
</reference>
<gene>
    <name evidence="4" type="ORF">JR050_10865</name>
</gene>
<dbReference type="PROSITE" id="PS51352">
    <property type="entry name" value="THIOREDOXIN_2"/>
    <property type="match status" value="1"/>
</dbReference>
<keyword evidence="1" id="KW-1015">Disulfide bond</keyword>
<evidence type="ECO:0000259" key="3">
    <source>
        <dbReference type="PROSITE" id="PS51352"/>
    </source>
</evidence>
<dbReference type="EMBL" id="JAFELM010000030">
    <property type="protein sequence ID" value="MBM6618160.1"/>
    <property type="molecule type" value="Genomic_DNA"/>
</dbReference>
<proteinExistence type="predicted"/>
<keyword evidence="2" id="KW-0472">Membrane</keyword>
<dbReference type="Pfam" id="PF00578">
    <property type="entry name" value="AhpC-TSA"/>
    <property type="match status" value="1"/>
</dbReference>
<dbReference type="InterPro" id="IPR050553">
    <property type="entry name" value="Thioredoxin_ResA/DsbE_sf"/>
</dbReference>
<keyword evidence="5" id="KW-1185">Reference proteome</keyword>
<evidence type="ECO:0000313" key="5">
    <source>
        <dbReference type="Proteomes" id="UP001518925"/>
    </source>
</evidence>
<dbReference type="InterPro" id="IPR036249">
    <property type="entry name" value="Thioredoxin-like_sf"/>
</dbReference>
<dbReference type="RefSeq" id="WP_204203520.1">
    <property type="nucleotide sequence ID" value="NZ_JAFELM010000030.1"/>
</dbReference>
<evidence type="ECO:0000256" key="1">
    <source>
        <dbReference type="ARBA" id="ARBA00023157"/>
    </source>
</evidence>
<dbReference type="InterPro" id="IPR000866">
    <property type="entry name" value="AhpC/TSA"/>
</dbReference>
<keyword evidence="2" id="KW-1133">Transmembrane helix</keyword>
<dbReference type="InterPro" id="IPR013766">
    <property type="entry name" value="Thioredoxin_domain"/>
</dbReference>
<sequence length="192" mass="21653">MKNRVNIIVIFGLIVLIGWGIFDYVSTLNETEKIKQEVSKEVLAESNVEVGVQEGMKAPDFELQTLDGTKIKLSEMEGKKVILNFWATWCPPCKAEMPHMQEFYEGNEGKNLEVLAVNLTTAEKNTDHIGEFISDYKLTFPIPLDITGEVGDTYQAFTIPTSYIIDSEGIIRQKIIGPMDKEMMNELINSVN</sequence>
<dbReference type="SUPFAM" id="SSF52833">
    <property type="entry name" value="Thioredoxin-like"/>
    <property type="match status" value="1"/>
</dbReference>
<dbReference type="Proteomes" id="UP001518925">
    <property type="component" value="Unassembled WGS sequence"/>
</dbReference>
<dbReference type="PROSITE" id="PS00194">
    <property type="entry name" value="THIOREDOXIN_1"/>
    <property type="match status" value="1"/>
</dbReference>
<evidence type="ECO:0000313" key="4">
    <source>
        <dbReference type="EMBL" id="MBM6618160.1"/>
    </source>
</evidence>
<name>A0ABS2DI51_9BACI</name>
<dbReference type="PANTHER" id="PTHR42852">
    <property type="entry name" value="THIOL:DISULFIDE INTERCHANGE PROTEIN DSBE"/>
    <property type="match status" value="1"/>
</dbReference>
<accession>A0ABS2DI51</accession>
<protein>
    <submittedName>
        <fullName evidence="4">Redoxin domain-containing protein</fullName>
    </submittedName>
</protein>
<dbReference type="PANTHER" id="PTHR42852:SF1">
    <property type="entry name" value="THIOREDOXIN-LIKE PROTEIN YNEN"/>
    <property type="match status" value="1"/>
</dbReference>
<comment type="caution">
    <text evidence="4">The sequence shown here is derived from an EMBL/GenBank/DDBJ whole genome shotgun (WGS) entry which is preliminary data.</text>
</comment>
<keyword evidence="2" id="KW-0812">Transmembrane</keyword>
<dbReference type="Gene3D" id="3.40.30.10">
    <property type="entry name" value="Glutaredoxin"/>
    <property type="match status" value="1"/>
</dbReference>
<evidence type="ECO:0000256" key="2">
    <source>
        <dbReference type="SAM" id="Phobius"/>
    </source>
</evidence>
<dbReference type="InterPro" id="IPR017937">
    <property type="entry name" value="Thioredoxin_CS"/>
</dbReference>
<organism evidence="4 5">
    <name type="scientific">Bacillus suaedaesalsae</name>
    <dbReference type="NCBI Taxonomy" id="2810349"/>
    <lineage>
        <taxon>Bacteria</taxon>
        <taxon>Bacillati</taxon>
        <taxon>Bacillota</taxon>
        <taxon>Bacilli</taxon>
        <taxon>Bacillales</taxon>
        <taxon>Bacillaceae</taxon>
        <taxon>Bacillus</taxon>
    </lineage>
</organism>
<feature type="transmembrane region" description="Helical" evidence="2">
    <location>
        <begin position="6"/>
        <end position="25"/>
    </location>
</feature>
<dbReference type="CDD" id="cd02966">
    <property type="entry name" value="TlpA_like_family"/>
    <property type="match status" value="1"/>
</dbReference>
<feature type="domain" description="Thioredoxin" evidence="3">
    <location>
        <begin position="52"/>
        <end position="192"/>
    </location>
</feature>